<accession>M1BEZ9</accession>
<dbReference type="InParanoid" id="M1BEZ9"/>
<dbReference type="PaxDb" id="4113-PGSC0003DMT400043644"/>
<reference evidence="2" key="1">
    <citation type="journal article" date="2011" name="Nature">
        <title>Genome sequence and analysis of the tuber crop potato.</title>
        <authorList>
            <consortium name="The Potato Genome Sequencing Consortium"/>
        </authorList>
    </citation>
    <scope>NUCLEOTIDE SEQUENCE [LARGE SCALE GENOMIC DNA]</scope>
    <source>
        <strain evidence="2">cv. DM1-3 516 R44</strain>
    </source>
</reference>
<dbReference type="Gramene" id="PGSC0003DMT400043644">
    <property type="protein sequence ID" value="PGSC0003DMT400043644"/>
    <property type="gene ID" value="PGSC0003DMG400016948"/>
</dbReference>
<evidence type="ECO:0000313" key="1">
    <source>
        <dbReference type="EnsemblPlants" id="PGSC0003DMT400043644"/>
    </source>
</evidence>
<organism evidence="1 2">
    <name type="scientific">Solanum tuberosum</name>
    <name type="common">Potato</name>
    <dbReference type="NCBI Taxonomy" id="4113"/>
    <lineage>
        <taxon>Eukaryota</taxon>
        <taxon>Viridiplantae</taxon>
        <taxon>Streptophyta</taxon>
        <taxon>Embryophyta</taxon>
        <taxon>Tracheophyta</taxon>
        <taxon>Spermatophyta</taxon>
        <taxon>Magnoliopsida</taxon>
        <taxon>eudicotyledons</taxon>
        <taxon>Gunneridae</taxon>
        <taxon>Pentapetalae</taxon>
        <taxon>asterids</taxon>
        <taxon>lamiids</taxon>
        <taxon>Solanales</taxon>
        <taxon>Solanaceae</taxon>
        <taxon>Solanoideae</taxon>
        <taxon>Solaneae</taxon>
        <taxon>Solanum</taxon>
    </lineage>
</organism>
<dbReference type="HOGENOM" id="CLU_3110140_0_0_1"/>
<sequence>MIQGVFYNIFTTRKRAINLNSSSKPNIPFNIQNYHHYMHQLKGLNDVMGGK</sequence>
<dbReference type="AlphaFoldDB" id="M1BEZ9"/>
<dbReference type="Proteomes" id="UP000011115">
    <property type="component" value="Unassembled WGS sequence"/>
</dbReference>
<keyword evidence="2" id="KW-1185">Reference proteome</keyword>
<dbReference type="EnsemblPlants" id="PGSC0003DMT400043644">
    <property type="protein sequence ID" value="PGSC0003DMT400043644"/>
    <property type="gene ID" value="PGSC0003DMG400016948"/>
</dbReference>
<name>M1BEZ9_SOLTU</name>
<protein>
    <submittedName>
        <fullName evidence="1">Uncharacterized protein</fullName>
    </submittedName>
</protein>
<reference evidence="1" key="2">
    <citation type="submission" date="2015-06" db="UniProtKB">
        <authorList>
            <consortium name="EnsemblPlants"/>
        </authorList>
    </citation>
    <scope>IDENTIFICATION</scope>
    <source>
        <strain evidence="1">DM1-3 516 R44</strain>
    </source>
</reference>
<proteinExistence type="predicted"/>
<evidence type="ECO:0000313" key="2">
    <source>
        <dbReference type="Proteomes" id="UP000011115"/>
    </source>
</evidence>